<accession>A0A1H7SF40</accession>
<evidence type="ECO:0000256" key="6">
    <source>
        <dbReference type="SAM" id="Phobius"/>
    </source>
</evidence>
<dbReference type="GO" id="GO:0005886">
    <property type="term" value="C:plasma membrane"/>
    <property type="evidence" value="ECO:0007669"/>
    <property type="project" value="UniProtKB-SubCell"/>
</dbReference>
<keyword evidence="2" id="KW-1003">Cell membrane</keyword>
<evidence type="ECO:0000259" key="8">
    <source>
        <dbReference type="Pfam" id="PF12704"/>
    </source>
</evidence>
<feature type="transmembrane region" description="Helical" evidence="6">
    <location>
        <begin position="729"/>
        <end position="748"/>
    </location>
</feature>
<feature type="transmembrane region" description="Helical" evidence="6">
    <location>
        <begin position="674"/>
        <end position="702"/>
    </location>
</feature>
<dbReference type="InterPro" id="IPR025857">
    <property type="entry name" value="MacB_PCD"/>
</dbReference>
<feature type="domain" description="MacB-like periplasmic core" evidence="8">
    <location>
        <begin position="20"/>
        <end position="236"/>
    </location>
</feature>
<feature type="domain" description="ABC3 transporter permease C-terminal" evidence="7">
    <location>
        <begin position="287"/>
        <end position="401"/>
    </location>
</feature>
<dbReference type="EMBL" id="FOAF01000003">
    <property type="protein sequence ID" value="SEL71093.1"/>
    <property type="molecule type" value="Genomic_DNA"/>
</dbReference>
<sequence>MIKNYFKIALRNFKKNKLYSFVNLFGLTIGLVTCMLIGIYIRNEITYDDFHANADRLVRVTSDLRMSGSEHQFAQTGTKVGPAFKRTFPQVLQYVRTMKSAGAITVNQQSFDEKNILYADAAFFQTFSFPLVQGNAASVLNDPQKAVLSRSTAKKYFGNANPIGKTIQLNGGEAHYEVTGISEDVPLNSQIQYDLIISFNSLDAAKTEIWSTANYITYLLLQNSDQIRPLASAITDYMKKVNEEEMDIPKTDYWTVHLEPLKSVHLYSKLAGLEANGNIVYIYVLTIVALLILLIACVNYTNLSIAQSANRGVEIGIRQVMGAEKRQLIRQFLGESTLITFFALLMALLIATVLLPLFNNITGKDFSFSIFFQPLFLLAAISLSLIISLLAGLYPAVILSSKRLALTLKSGLQITNSGGTVRKGLIIFQFSIAIFLLATTFIVLKQMNYIQNKNLGYDRSHVLVLPVDSKTHGVYEQLKNAFKANPNVLSVTGSYEDPTSVGWGDGIHAEDGTGPKDLSLNAAPVDLDYLKTMGMDLVAGRDFVPADFVAAEKTTVAGSQHQTAYILNEKAVKELGWTPEKAIGQIVSRGIPGPVVGVIKDFHFESLHASIGPLLIFPDTSLVRQLFVKIKSDHIATTLGTLEEAWKARVGHRAFDYHFLDDDFQSLYKTEERIAHLFSVFSGIAIALACMGLFALAAFTTIQRTKEIGIRKVLGADVTNIVMLISKQFLFLVFLAFVIACPIAWWMGSDWLNDFAYRMELNSWIFAFSGITAICIAGITVSFHAIRAALANPVDSLRNE</sequence>
<keyword evidence="10" id="KW-1185">Reference proteome</keyword>
<evidence type="ECO:0000313" key="10">
    <source>
        <dbReference type="Proteomes" id="UP000199421"/>
    </source>
</evidence>
<feature type="transmembrane region" description="Helical" evidence="6">
    <location>
        <begin position="338"/>
        <end position="358"/>
    </location>
</feature>
<dbReference type="AlphaFoldDB" id="A0A1H7SF40"/>
<evidence type="ECO:0000256" key="2">
    <source>
        <dbReference type="ARBA" id="ARBA00022475"/>
    </source>
</evidence>
<dbReference type="Pfam" id="PF12704">
    <property type="entry name" value="MacB_PCD"/>
    <property type="match status" value="1"/>
</dbReference>
<feature type="transmembrane region" description="Helical" evidence="6">
    <location>
        <begin position="764"/>
        <end position="786"/>
    </location>
</feature>
<organism evidence="9 10">
    <name type="scientific">Olivibacter domesticus</name>
    <name type="common">Pseudosphingobacterium domesticum</name>
    <dbReference type="NCBI Taxonomy" id="407022"/>
    <lineage>
        <taxon>Bacteria</taxon>
        <taxon>Pseudomonadati</taxon>
        <taxon>Bacteroidota</taxon>
        <taxon>Sphingobacteriia</taxon>
        <taxon>Sphingobacteriales</taxon>
        <taxon>Sphingobacteriaceae</taxon>
        <taxon>Olivibacter</taxon>
    </lineage>
</organism>
<evidence type="ECO:0000256" key="5">
    <source>
        <dbReference type="ARBA" id="ARBA00023136"/>
    </source>
</evidence>
<feature type="transmembrane region" description="Helical" evidence="6">
    <location>
        <begin position="280"/>
        <end position="301"/>
    </location>
</feature>
<evidence type="ECO:0000259" key="7">
    <source>
        <dbReference type="Pfam" id="PF02687"/>
    </source>
</evidence>
<feature type="transmembrane region" description="Helical" evidence="6">
    <location>
        <begin position="425"/>
        <end position="444"/>
    </location>
</feature>
<dbReference type="PANTHER" id="PTHR30572">
    <property type="entry name" value="MEMBRANE COMPONENT OF TRANSPORTER-RELATED"/>
    <property type="match status" value="1"/>
</dbReference>
<evidence type="ECO:0000256" key="1">
    <source>
        <dbReference type="ARBA" id="ARBA00004651"/>
    </source>
</evidence>
<name>A0A1H7SF40_OLID1</name>
<protein>
    <submittedName>
        <fullName evidence="9">Putative ABC transport system permease protein</fullName>
    </submittedName>
</protein>
<feature type="transmembrane region" description="Helical" evidence="6">
    <location>
        <begin position="21"/>
        <end position="41"/>
    </location>
</feature>
<dbReference type="STRING" id="407022.SAMN05661044_03200"/>
<feature type="transmembrane region" description="Helical" evidence="6">
    <location>
        <begin position="370"/>
        <end position="394"/>
    </location>
</feature>
<evidence type="ECO:0000256" key="4">
    <source>
        <dbReference type="ARBA" id="ARBA00022989"/>
    </source>
</evidence>
<feature type="domain" description="ABC3 transporter permease C-terminal" evidence="7">
    <location>
        <begin position="680"/>
        <end position="788"/>
    </location>
</feature>
<keyword evidence="5 6" id="KW-0472">Membrane</keyword>
<keyword evidence="4 6" id="KW-1133">Transmembrane helix</keyword>
<dbReference type="GO" id="GO:0022857">
    <property type="term" value="F:transmembrane transporter activity"/>
    <property type="evidence" value="ECO:0007669"/>
    <property type="project" value="TreeGrafter"/>
</dbReference>
<gene>
    <name evidence="9" type="ORF">SAMN05661044_03200</name>
</gene>
<dbReference type="PANTHER" id="PTHR30572:SF18">
    <property type="entry name" value="ABC-TYPE MACROLIDE FAMILY EXPORT SYSTEM PERMEASE COMPONENT 2"/>
    <property type="match status" value="1"/>
</dbReference>
<dbReference type="Proteomes" id="UP000199421">
    <property type="component" value="Unassembled WGS sequence"/>
</dbReference>
<dbReference type="RefSeq" id="WP_093326343.1">
    <property type="nucleotide sequence ID" value="NZ_FOAF01000003.1"/>
</dbReference>
<proteinExistence type="predicted"/>
<dbReference type="InterPro" id="IPR050250">
    <property type="entry name" value="Macrolide_Exporter_MacB"/>
</dbReference>
<comment type="subcellular location">
    <subcellularLocation>
        <location evidence="1">Cell membrane</location>
        <topology evidence="1">Multi-pass membrane protein</topology>
    </subcellularLocation>
</comment>
<dbReference type="Pfam" id="PF02687">
    <property type="entry name" value="FtsX"/>
    <property type="match status" value="2"/>
</dbReference>
<evidence type="ECO:0000313" key="9">
    <source>
        <dbReference type="EMBL" id="SEL71093.1"/>
    </source>
</evidence>
<reference evidence="10" key="1">
    <citation type="submission" date="2016-10" db="EMBL/GenBank/DDBJ databases">
        <authorList>
            <person name="Varghese N."/>
            <person name="Submissions S."/>
        </authorList>
    </citation>
    <scope>NUCLEOTIDE SEQUENCE [LARGE SCALE GENOMIC DNA]</scope>
    <source>
        <strain evidence="10">DSM 18733</strain>
    </source>
</reference>
<evidence type="ECO:0000256" key="3">
    <source>
        <dbReference type="ARBA" id="ARBA00022692"/>
    </source>
</evidence>
<keyword evidence="3 6" id="KW-0812">Transmembrane</keyword>
<dbReference type="OrthoDB" id="1451596at2"/>
<dbReference type="InterPro" id="IPR003838">
    <property type="entry name" value="ABC3_permease_C"/>
</dbReference>